<evidence type="ECO:0000313" key="5">
    <source>
        <dbReference type="Proteomes" id="UP000269721"/>
    </source>
</evidence>
<keyword evidence="5" id="KW-1185">Reference proteome</keyword>
<name>A0A4P9W389_9FUNG</name>
<feature type="compositionally biased region" description="Polar residues" evidence="2">
    <location>
        <begin position="46"/>
        <end position="57"/>
    </location>
</feature>
<comment type="catalytic activity">
    <reaction evidence="1">
        <text>ATP + H2O = ADP + phosphate + H(+)</text>
        <dbReference type="Rhea" id="RHEA:13065"/>
        <dbReference type="ChEBI" id="CHEBI:15377"/>
        <dbReference type="ChEBI" id="CHEBI:15378"/>
        <dbReference type="ChEBI" id="CHEBI:30616"/>
        <dbReference type="ChEBI" id="CHEBI:43474"/>
        <dbReference type="ChEBI" id="CHEBI:456216"/>
        <dbReference type="EC" id="5.6.2.3"/>
    </reaction>
</comment>
<accession>A0A4P9W389</accession>
<evidence type="ECO:0000256" key="1">
    <source>
        <dbReference type="RuleBase" id="RU363044"/>
    </source>
</evidence>
<evidence type="ECO:0000313" key="4">
    <source>
        <dbReference type="EMBL" id="RKO86252.1"/>
    </source>
</evidence>
<dbReference type="GO" id="GO:0006310">
    <property type="term" value="P:DNA recombination"/>
    <property type="evidence" value="ECO:0007669"/>
    <property type="project" value="UniProtKB-KW"/>
</dbReference>
<dbReference type="OrthoDB" id="2126220at2759"/>
<reference evidence="5" key="1">
    <citation type="journal article" date="2018" name="Nat. Microbiol.">
        <title>Leveraging single-cell genomics to expand the fungal tree of life.</title>
        <authorList>
            <person name="Ahrendt S.R."/>
            <person name="Quandt C.A."/>
            <person name="Ciobanu D."/>
            <person name="Clum A."/>
            <person name="Salamov A."/>
            <person name="Andreopoulos B."/>
            <person name="Cheng J.F."/>
            <person name="Woyke T."/>
            <person name="Pelin A."/>
            <person name="Henrissat B."/>
            <person name="Reynolds N.K."/>
            <person name="Benny G.L."/>
            <person name="Smith M.E."/>
            <person name="James T.Y."/>
            <person name="Grigoriev I.V."/>
        </authorList>
    </citation>
    <scope>NUCLEOTIDE SEQUENCE [LARGE SCALE GENOMIC DNA]</scope>
</reference>
<dbReference type="AlphaFoldDB" id="A0A4P9W389"/>
<dbReference type="GO" id="GO:0006281">
    <property type="term" value="P:DNA repair"/>
    <property type="evidence" value="ECO:0007669"/>
    <property type="project" value="UniProtKB-KW"/>
</dbReference>
<evidence type="ECO:0000259" key="3">
    <source>
        <dbReference type="Pfam" id="PF05970"/>
    </source>
</evidence>
<dbReference type="PANTHER" id="PTHR47642:SF5">
    <property type="entry name" value="ATP-DEPENDENT DNA HELICASE"/>
    <property type="match status" value="1"/>
</dbReference>
<dbReference type="PANTHER" id="PTHR47642">
    <property type="entry name" value="ATP-DEPENDENT DNA HELICASE"/>
    <property type="match status" value="1"/>
</dbReference>
<keyword evidence="1" id="KW-0378">Hydrolase</keyword>
<dbReference type="GO" id="GO:0043139">
    <property type="term" value="F:5'-3' DNA helicase activity"/>
    <property type="evidence" value="ECO:0007669"/>
    <property type="project" value="UniProtKB-EC"/>
</dbReference>
<dbReference type="GO" id="GO:0005524">
    <property type="term" value="F:ATP binding"/>
    <property type="evidence" value="ECO:0007669"/>
    <property type="project" value="UniProtKB-KW"/>
</dbReference>
<dbReference type="Proteomes" id="UP000269721">
    <property type="component" value="Unassembled WGS sequence"/>
</dbReference>
<dbReference type="EMBL" id="KZ998357">
    <property type="protein sequence ID" value="RKO86252.1"/>
    <property type="molecule type" value="Genomic_DNA"/>
</dbReference>
<sequence>MLRPPFPSILKRLPLRQQLINNTLTRTLLPRTPSTSHYSAVAAIRTPSSEEAATTRAQPKKKRDPEARRRELKQAARALLDFGGGHVEDTATAPGKDVRKKLTDEQRRAVELVVEGKNVFLTGSGGVGKTWLLFEIIKMLKSTKLTEVAVTATTGMAAVLLPDGGQTINRWAGMLLGDRPVTDYIAKMSGSSPAAKTWKETDVLVIDEISMLTDEFMDKLDKVGQATRNSDLPFGGLQLIVCGGWGLWKFWRLPSGISSAFEPPFPP</sequence>
<dbReference type="SUPFAM" id="SSF52540">
    <property type="entry name" value="P-loop containing nucleoside triphosphate hydrolases"/>
    <property type="match status" value="1"/>
</dbReference>
<comment type="similarity">
    <text evidence="1">Belongs to the helicase family.</text>
</comment>
<dbReference type="GO" id="GO:0000723">
    <property type="term" value="P:telomere maintenance"/>
    <property type="evidence" value="ECO:0007669"/>
    <property type="project" value="InterPro"/>
</dbReference>
<gene>
    <name evidence="4" type="ORF">BDK51DRAFT_35160</name>
</gene>
<keyword evidence="1" id="KW-0234">DNA repair</keyword>
<keyword evidence="1" id="KW-0547">Nucleotide-binding</keyword>
<dbReference type="GO" id="GO:0016887">
    <property type="term" value="F:ATP hydrolysis activity"/>
    <property type="evidence" value="ECO:0007669"/>
    <property type="project" value="RHEA"/>
</dbReference>
<keyword evidence="1" id="KW-0233">DNA recombination</keyword>
<feature type="domain" description="DNA helicase Pif1-like DEAD-box helicase" evidence="3">
    <location>
        <begin position="101"/>
        <end position="243"/>
    </location>
</feature>
<dbReference type="InterPro" id="IPR010285">
    <property type="entry name" value="DNA_helicase_pif1-like_DEAD"/>
</dbReference>
<dbReference type="EC" id="5.6.2.3" evidence="1"/>
<keyword evidence="1" id="KW-0227">DNA damage</keyword>
<evidence type="ECO:0000256" key="2">
    <source>
        <dbReference type="SAM" id="MobiDB-lite"/>
    </source>
</evidence>
<organism evidence="4 5">
    <name type="scientific">Blyttiomyces helicus</name>
    <dbReference type="NCBI Taxonomy" id="388810"/>
    <lineage>
        <taxon>Eukaryota</taxon>
        <taxon>Fungi</taxon>
        <taxon>Fungi incertae sedis</taxon>
        <taxon>Chytridiomycota</taxon>
        <taxon>Chytridiomycota incertae sedis</taxon>
        <taxon>Chytridiomycetes</taxon>
        <taxon>Chytridiomycetes incertae sedis</taxon>
        <taxon>Blyttiomyces</taxon>
    </lineage>
</organism>
<comment type="cofactor">
    <cofactor evidence="1">
        <name>Mg(2+)</name>
        <dbReference type="ChEBI" id="CHEBI:18420"/>
    </cofactor>
</comment>
<dbReference type="InterPro" id="IPR027417">
    <property type="entry name" value="P-loop_NTPase"/>
</dbReference>
<dbReference type="Gene3D" id="3.40.50.300">
    <property type="entry name" value="P-loop containing nucleotide triphosphate hydrolases"/>
    <property type="match status" value="1"/>
</dbReference>
<keyword evidence="1 4" id="KW-0347">Helicase</keyword>
<protein>
    <recommendedName>
        <fullName evidence="1">ATP-dependent DNA helicase</fullName>
        <ecNumber evidence="1">5.6.2.3</ecNumber>
    </recommendedName>
</protein>
<dbReference type="Pfam" id="PF05970">
    <property type="entry name" value="PIF1"/>
    <property type="match status" value="1"/>
</dbReference>
<feature type="region of interest" description="Disordered" evidence="2">
    <location>
        <begin position="45"/>
        <end position="67"/>
    </location>
</feature>
<proteinExistence type="inferred from homology"/>
<dbReference type="InterPro" id="IPR051055">
    <property type="entry name" value="PIF1_helicase"/>
</dbReference>
<keyword evidence="1" id="KW-0067">ATP-binding</keyword>